<dbReference type="eggNOG" id="COG0325">
    <property type="taxonomic scope" value="Bacteria"/>
</dbReference>
<keyword evidence="7" id="KW-1185">Reference proteome</keyword>
<dbReference type="RefSeq" id="WP_011799711.1">
    <property type="nucleotide sequence ID" value="NC_008781.1"/>
</dbReference>
<dbReference type="AlphaFoldDB" id="A1VIX6"/>
<dbReference type="PANTHER" id="PTHR10146:SF14">
    <property type="entry name" value="PYRIDOXAL PHOSPHATE HOMEOSTASIS PROTEIN"/>
    <property type="match status" value="1"/>
</dbReference>
<reference evidence="7" key="1">
    <citation type="journal article" date="2009" name="Environ. Microbiol.">
        <title>The genome of Polaromonas naphthalenivorans strain CJ2, isolated from coal tar-contaminated sediment, reveals physiological and metabolic versatility and evolution through extensive horizontal gene transfer.</title>
        <authorList>
            <person name="Yagi J.M."/>
            <person name="Sims D."/>
            <person name="Brettin T."/>
            <person name="Bruce D."/>
            <person name="Madsen E.L."/>
        </authorList>
    </citation>
    <scope>NUCLEOTIDE SEQUENCE [LARGE SCALE GENOMIC DNA]</scope>
    <source>
        <strain evidence="7">CJ2</strain>
    </source>
</reference>
<accession>A1VIX6</accession>
<evidence type="ECO:0000256" key="1">
    <source>
        <dbReference type="ARBA" id="ARBA00022898"/>
    </source>
</evidence>
<dbReference type="InterPro" id="IPR011078">
    <property type="entry name" value="PyrdxlP_homeostasis"/>
</dbReference>
<dbReference type="Pfam" id="PF01168">
    <property type="entry name" value="Ala_racemase_N"/>
    <property type="match status" value="1"/>
</dbReference>
<sequence>MRSTVGIPCLKAGEDVKTTIAHHLRLVHDRINVACLAAGRDPCGVRLLAVSKTFGADAVADAVAAGQQAFGENYIAEGVEKILALRRWQAEEAARSGVAAAALEWHCIGPIQSNKTRPVAEHFDWVQSVDRLKIAQRLSEQRPPGLAPLQICLQVNIDGGANKSGLAPEDVLALAEEVARLPRLVLRGLMAIPEPAIDFVAACAIHASAKAIFDHINAAGVLAVPMDTLSLGMTADLEAAIHAGSTMVRVGTAIFGGRG</sequence>
<dbReference type="InterPro" id="IPR001608">
    <property type="entry name" value="Ala_racemase_N"/>
</dbReference>
<feature type="domain" description="Alanine racemase N-terminal" evidence="5">
    <location>
        <begin position="35"/>
        <end position="258"/>
    </location>
</feature>
<organism evidence="6 7">
    <name type="scientific">Polaromonas naphthalenivorans (strain CJ2)</name>
    <dbReference type="NCBI Taxonomy" id="365044"/>
    <lineage>
        <taxon>Bacteria</taxon>
        <taxon>Pseudomonadati</taxon>
        <taxon>Pseudomonadota</taxon>
        <taxon>Betaproteobacteria</taxon>
        <taxon>Burkholderiales</taxon>
        <taxon>Comamonadaceae</taxon>
        <taxon>Polaromonas</taxon>
    </lineage>
</organism>
<keyword evidence="1 2" id="KW-0663">Pyridoxal phosphate</keyword>
<dbReference type="InterPro" id="IPR029066">
    <property type="entry name" value="PLP-binding_barrel"/>
</dbReference>
<dbReference type="GO" id="GO:0030170">
    <property type="term" value="F:pyridoxal phosphate binding"/>
    <property type="evidence" value="ECO:0007669"/>
    <property type="project" value="UniProtKB-UniRule"/>
</dbReference>
<dbReference type="PANTHER" id="PTHR10146">
    <property type="entry name" value="PROLINE SYNTHETASE CO-TRANSCRIBED BACTERIAL HOMOLOG PROTEIN"/>
    <property type="match status" value="1"/>
</dbReference>
<dbReference type="EMBL" id="CP000529">
    <property type="protein sequence ID" value="ABM35604.1"/>
    <property type="molecule type" value="Genomic_DNA"/>
</dbReference>
<dbReference type="STRING" id="365044.Pnap_0280"/>
<evidence type="ECO:0000256" key="2">
    <source>
        <dbReference type="HAMAP-Rule" id="MF_02087"/>
    </source>
</evidence>
<gene>
    <name evidence="6" type="ordered locus">Pnap_0280</name>
</gene>
<dbReference type="SUPFAM" id="SSF51419">
    <property type="entry name" value="PLP-binding barrel"/>
    <property type="match status" value="1"/>
</dbReference>
<proteinExistence type="inferred from homology"/>
<evidence type="ECO:0000313" key="7">
    <source>
        <dbReference type="Proteomes" id="UP000000644"/>
    </source>
</evidence>
<dbReference type="Gene3D" id="3.20.20.10">
    <property type="entry name" value="Alanine racemase"/>
    <property type="match status" value="1"/>
</dbReference>
<comment type="function">
    <text evidence="2">Pyridoxal 5'-phosphate (PLP)-binding protein, which is involved in PLP homeostasis.</text>
</comment>
<dbReference type="HAMAP" id="MF_02087">
    <property type="entry name" value="PLP_homeostasis"/>
    <property type="match status" value="1"/>
</dbReference>
<evidence type="ECO:0000313" key="6">
    <source>
        <dbReference type="EMBL" id="ABM35604.1"/>
    </source>
</evidence>
<feature type="modified residue" description="N6-(pyridoxal phosphate)lysine" evidence="2 3">
    <location>
        <position position="52"/>
    </location>
</feature>
<name>A1VIX6_POLNA</name>
<comment type="cofactor">
    <cofactor evidence="3">
        <name>pyridoxal 5'-phosphate</name>
        <dbReference type="ChEBI" id="CHEBI:597326"/>
    </cofactor>
</comment>
<evidence type="ECO:0000256" key="4">
    <source>
        <dbReference type="RuleBase" id="RU004514"/>
    </source>
</evidence>
<dbReference type="NCBIfam" id="TIGR00044">
    <property type="entry name" value="YggS family pyridoxal phosphate-dependent enzyme"/>
    <property type="match status" value="1"/>
</dbReference>
<protein>
    <recommendedName>
        <fullName evidence="2">Pyridoxal phosphate homeostasis protein</fullName>
        <shortName evidence="2">PLP homeostasis protein</shortName>
    </recommendedName>
</protein>
<evidence type="ECO:0000259" key="5">
    <source>
        <dbReference type="Pfam" id="PF01168"/>
    </source>
</evidence>
<comment type="similarity">
    <text evidence="2 4">Belongs to the pyridoxal phosphate-binding protein YggS/PROSC family.</text>
</comment>
<dbReference type="PIRSF" id="PIRSF004848">
    <property type="entry name" value="YBL036c_PLPDEIII"/>
    <property type="match status" value="1"/>
</dbReference>
<dbReference type="CDD" id="cd06824">
    <property type="entry name" value="PLPDE_III_Yggs_like"/>
    <property type="match status" value="1"/>
</dbReference>
<dbReference type="KEGG" id="pna:Pnap_0280"/>
<evidence type="ECO:0000256" key="3">
    <source>
        <dbReference type="PIRSR" id="PIRSR004848-1"/>
    </source>
</evidence>
<dbReference type="HOGENOM" id="CLU_059988_0_1_4"/>
<dbReference type="Proteomes" id="UP000000644">
    <property type="component" value="Chromosome"/>
</dbReference>
<dbReference type="OrthoDB" id="9804072at2"/>